<evidence type="ECO:0000256" key="3">
    <source>
        <dbReference type="ARBA" id="ARBA00022737"/>
    </source>
</evidence>
<dbReference type="InterPro" id="IPR000152">
    <property type="entry name" value="EGF-type_Asp/Asn_hydroxyl_site"/>
</dbReference>
<dbReference type="FunFam" id="2.10.25.10:FF:000038">
    <property type="entry name" value="Fibrillin 2"/>
    <property type="match status" value="2"/>
</dbReference>
<keyword evidence="1 5" id="KW-0245">EGF-like domain</keyword>
<dbReference type="AlphaFoldDB" id="A0AAU9VRU9"/>
<evidence type="ECO:0000256" key="2">
    <source>
        <dbReference type="ARBA" id="ARBA00022729"/>
    </source>
</evidence>
<dbReference type="Gene3D" id="2.10.25.10">
    <property type="entry name" value="Laminin"/>
    <property type="match status" value="3"/>
</dbReference>
<organism evidence="9 10">
    <name type="scientific">Pocillopora meandrina</name>
    <dbReference type="NCBI Taxonomy" id="46732"/>
    <lineage>
        <taxon>Eukaryota</taxon>
        <taxon>Metazoa</taxon>
        <taxon>Cnidaria</taxon>
        <taxon>Anthozoa</taxon>
        <taxon>Hexacorallia</taxon>
        <taxon>Scleractinia</taxon>
        <taxon>Astrocoeniina</taxon>
        <taxon>Pocilloporidae</taxon>
        <taxon>Pocillopora</taxon>
    </lineage>
</organism>
<dbReference type="EMBL" id="CALNXJ010000002">
    <property type="protein sequence ID" value="CAH3034476.1"/>
    <property type="molecule type" value="Genomic_DNA"/>
</dbReference>
<evidence type="ECO:0000256" key="5">
    <source>
        <dbReference type="PROSITE-ProRule" id="PRU00076"/>
    </source>
</evidence>
<dbReference type="PROSITE" id="PS00010">
    <property type="entry name" value="ASX_HYDROXYL"/>
    <property type="match status" value="2"/>
</dbReference>
<evidence type="ECO:0000256" key="6">
    <source>
        <dbReference type="SAM" id="SignalP"/>
    </source>
</evidence>
<feature type="domain" description="EGF-like" evidence="7">
    <location>
        <begin position="323"/>
        <end position="362"/>
    </location>
</feature>
<feature type="domain" description="Apple" evidence="8">
    <location>
        <begin position="234"/>
        <end position="327"/>
    </location>
</feature>
<protein>
    <submittedName>
        <fullName evidence="9">Uncharacterized protein</fullName>
    </submittedName>
</protein>
<feature type="domain" description="EGF-like" evidence="7">
    <location>
        <begin position="364"/>
        <end position="404"/>
    </location>
</feature>
<dbReference type="PROSITE" id="PS50948">
    <property type="entry name" value="PAN"/>
    <property type="match status" value="2"/>
</dbReference>
<keyword evidence="3" id="KW-0677">Repeat</keyword>
<evidence type="ECO:0000259" key="8">
    <source>
        <dbReference type="PROSITE" id="PS50948"/>
    </source>
</evidence>
<dbReference type="InterPro" id="IPR057774">
    <property type="entry name" value="D8C_UMOD/GP2/OIT3-like"/>
</dbReference>
<feature type="domain" description="Apple" evidence="8">
    <location>
        <begin position="26"/>
        <end position="102"/>
    </location>
</feature>
<feature type="domain" description="EGF-like" evidence="7">
    <location>
        <begin position="196"/>
        <end position="235"/>
    </location>
</feature>
<comment type="caution">
    <text evidence="5">Lacks conserved residue(s) required for the propagation of feature annotation.</text>
</comment>
<dbReference type="PANTHER" id="PTHR24050">
    <property type="entry name" value="PA14 DOMAIN-CONTAINING PROTEIN"/>
    <property type="match status" value="1"/>
</dbReference>
<dbReference type="Pfam" id="PF00008">
    <property type="entry name" value="EGF"/>
    <property type="match status" value="1"/>
</dbReference>
<dbReference type="InterPro" id="IPR018097">
    <property type="entry name" value="EGF_Ca-bd_CS"/>
</dbReference>
<dbReference type="GO" id="GO:0005509">
    <property type="term" value="F:calcium ion binding"/>
    <property type="evidence" value="ECO:0007669"/>
    <property type="project" value="InterPro"/>
</dbReference>
<gene>
    <name evidence="9" type="ORF">PMEA_00010751</name>
</gene>
<dbReference type="PROSITE" id="PS01187">
    <property type="entry name" value="EGF_CA"/>
    <property type="match status" value="1"/>
</dbReference>
<dbReference type="PROSITE" id="PS00022">
    <property type="entry name" value="EGF_1"/>
    <property type="match status" value="1"/>
</dbReference>
<dbReference type="Pfam" id="PF12947">
    <property type="entry name" value="EGF_3"/>
    <property type="match status" value="2"/>
</dbReference>
<evidence type="ECO:0000313" key="9">
    <source>
        <dbReference type="EMBL" id="CAH3034476.1"/>
    </source>
</evidence>
<dbReference type="CDD" id="cd00054">
    <property type="entry name" value="EGF_CA"/>
    <property type="match status" value="3"/>
</dbReference>
<dbReference type="InterPro" id="IPR000742">
    <property type="entry name" value="EGF"/>
</dbReference>
<accession>A0AAU9VRU9</accession>
<feature type="disulfide bond" evidence="5">
    <location>
        <begin position="352"/>
        <end position="361"/>
    </location>
</feature>
<keyword evidence="2 6" id="KW-0732">Signal</keyword>
<evidence type="ECO:0000256" key="4">
    <source>
        <dbReference type="ARBA" id="ARBA00023157"/>
    </source>
</evidence>
<dbReference type="PROSITE" id="PS01186">
    <property type="entry name" value="EGF_2"/>
    <property type="match status" value="3"/>
</dbReference>
<feature type="disulfide bond" evidence="5">
    <location>
        <begin position="333"/>
        <end position="350"/>
    </location>
</feature>
<dbReference type="SMART" id="SM00179">
    <property type="entry name" value="EGF_CA"/>
    <property type="match status" value="4"/>
</dbReference>
<dbReference type="Proteomes" id="UP001159428">
    <property type="component" value="Unassembled WGS sequence"/>
</dbReference>
<keyword evidence="4 5" id="KW-1015">Disulfide bond</keyword>
<name>A0AAU9VRU9_9CNID</name>
<reference evidence="9 10" key="1">
    <citation type="submission" date="2022-05" db="EMBL/GenBank/DDBJ databases">
        <authorList>
            <consortium name="Genoscope - CEA"/>
            <person name="William W."/>
        </authorList>
    </citation>
    <scope>NUCLEOTIDE SEQUENCE [LARGE SCALE GENOMIC DNA]</scope>
</reference>
<dbReference type="PROSITE" id="PS50026">
    <property type="entry name" value="EGF_3"/>
    <property type="match status" value="4"/>
</dbReference>
<feature type="domain" description="EGF-like" evidence="7">
    <location>
        <begin position="155"/>
        <end position="195"/>
    </location>
</feature>
<feature type="signal peptide" evidence="6">
    <location>
        <begin position="1"/>
        <end position="22"/>
    </location>
</feature>
<feature type="chain" id="PRO_5043728933" evidence="6">
    <location>
        <begin position="23"/>
        <end position="528"/>
    </location>
</feature>
<dbReference type="InterPro" id="IPR003609">
    <property type="entry name" value="Pan_app"/>
</dbReference>
<dbReference type="InterPro" id="IPR001881">
    <property type="entry name" value="EGF-like_Ca-bd_dom"/>
</dbReference>
<keyword evidence="10" id="KW-1185">Reference proteome</keyword>
<dbReference type="Gene3D" id="3.30.750.130">
    <property type="match status" value="1"/>
</dbReference>
<evidence type="ECO:0000313" key="10">
    <source>
        <dbReference type="Proteomes" id="UP001159428"/>
    </source>
</evidence>
<dbReference type="InterPro" id="IPR024731">
    <property type="entry name" value="NELL2-like_EGF"/>
</dbReference>
<sequence>MLWIFRHLPVLLFLSNIEYGNANNQCRTEVNIQGMALKRSVFKRWSVAAPHLCDVKCGQEITCQSYNYNRKYKICELNNRTKEARPENFLSAPAWFYIRRLNGRAPLGSIPDLPALSCHEIKASEGKDTISGKYWLDPTGTRKAVLIYCDMIKEDMDECKGDNHDCDPNANCTNTYGSYDCACMEGYTGDGHSCADVYECIRNHSCQINSSCTNIRGSRFCACQAEVVTDGRNCTERDRTMLFPQYYNFPGKRLVNHVIHKARLRNLDDCVLFCYLNDNCVSLNFKKYAENGGITYICEVNNATYLEYDLDLITDGNFNYHGSKSACDKNLPCQNNATCQSGFTLKRYRCSCPLGFEGERCEKDIDECKRNLSSCHVNADCLNTIGSYVCRCHTGYIGDGTTCNADVCQFYTVLEDYDRDVKNETLSGYVKCDDNLNSGWYRFLNISGITMPTTCPPRYTCGTIYPGWLIGDHPTVDEGEVIRTVCFSRGLGRCCEKDYFITVKNCSSFYVYLLGAIPCPYRYCFTYN</sequence>
<dbReference type="Pfam" id="PF23283">
    <property type="entry name" value="D8C_UMOD"/>
    <property type="match status" value="1"/>
</dbReference>
<dbReference type="SUPFAM" id="SSF57196">
    <property type="entry name" value="EGF/Laminin"/>
    <property type="match status" value="3"/>
</dbReference>
<dbReference type="SUPFAM" id="SSF57414">
    <property type="entry name" value="Hairpin loop containing domain-like"/>
    <property type="match status" value="1"/>
</dbReference>
<dbReference type="SMART" id="SM00473">
    <property type="entry name" value="PAN_AP"/>
    <property type="match status" value="2"/>
</dbReference>
<evidence type="ECO:0000256" key="1">
    <source>
        <dbReference type="ARBA" id="ARBA00022536"/>
    </source>
</evidence>
<dbReference type="FunFam" id="2.10.25.10:FF:000118">
    <property type="entry name" value="protein delta homolog 2"/>
    <property type="match status" value="1"/>
</dbReference>
<dbReference type="PANTHER" id="PTHR24050:SF28">
    <property type="entry name" value="UROMODULIN-LIKE"/>
    <property type="match status" value="1"/>
</dbReference>
<comment type="caution">
    <text evidence="9">The sequence shown here is derived from an EMBL/GenBank/DDBJ whole genome shotgun (WGS) entry which is preliminary data.</text>
</comment>
<dbReference type="InterPro" id="IPR052235">
    <property type="entry name" value="Nephronectin_domain"/>
</dbReference>
<evidence type="ECO:0000259" key="7">
    <source>
        <dbReference type="PROSITE" id="PS50026"/>
    </source>
</evidence>
<dbReference type="Pfam" id="PF00024">
    <property type="entry name" value="PAN_1"/>
    <property type="match status" value="1"/>
</dbReference>
<proteinExistence type="predicted"/>
<dbReference type="SMART" id="SM00181">
    <property type="entry name" value="EGF"/>
    <property type="match status" value="4"/>
</dbReference>